<dbReference type="Gene3D" id="1.20.930.20">
    <property type="entry name" value="Adaptor protein Cbl, N-terminal domain"/>
    <property type="match status" value="1"/>
</dbReference>
<dbReference type="EMBL" id="PKPP01003512">
    <property type="protein sequence ID" value="PWA69059.1"/>
    <property type="molecule type" value="Genomic_DNA"/>
</dbReference>
<dbReference type="GO" id="GO:0007166">
    <property type="term" value="P:cell surface receptor signaling pathway"/>
    <property type="evidence" value="ECO:0007669"/>
    <property type="project" value="InterPro"/>
</dbReference>
<sequence>MVIQMPCFKRTIKAYFPTGSLLESLIHISNEVTTIEKIPVTNKIVSIMIRRIKLLSSLFKEVQETNTQLPLSSILCLTELYSMIRRVKTLIQVCQEGSCLWNLVRSESISNQFHVIVKEMSRALDSNWIENPTRL</sequence>
<evidence type="ECO:0000259" key="1">
    <source>
        <dbReference type="Pfam" id="PF25368"/>
    </source>
</evidence>
<dbReference type="OrthoDB" id="10064100at2759"/>
<accession>A0A2U1N6F9</accession>
<feature type="domain" description="PUB 12/19-like N-terminal" evidence="1">
    <location>
        <begin position="48"/>
        <end position="126"/>
    </location>
</feature>
<proteinExistence type="predicted"/>
<dbReference type="InterPro" id="IPR036537">
    <property type="entry name" value="Adaptor_Cbl_N_dom_sf"/>
</dbReference>
<dbReference type="Proteomes" id="UP000245207">
    <property type="component" value="Unassembled WGS sequence"/>
</dbReference>
<name>A0A2U1N6F9_ARTAN</name>
<organism evidence="2 3">
    <name type="scientific">Artemisia annua</name>
    <name type="common">Sweet wormwood</name>
    <dbReference type="NCBI Taxonomy" id="35608"/>
    <lineage>
        <taxon>Eukaryota</taxon>
        <taxon>Viridiplantae</taxon>
        <taxon>Streptophyta</taxon>
        <taxon>Embryophyta</taxon>
        <taxon>Tracheophyta</taxon>
        <taxon>Spermatophyta</taxon>
        <taxon>Magnoliopsida</taxon>
        <taxon>eudicotyledons</taxon>
        <taxon>Gunneridae</taxon>
        <taxon>Pentapetalae</taxon>
        <taxon>asterids</taxon>
        <taxon>campanulids</taxon>
        <taxon>Asterales</taxon>
        <taxon>Asteraceae</taxon>
        <taxon>Asteroideae</taxon>
        <taxon>Anthemideae</taxon>
        <taxon>Artemisiinae</taxon>
        <taxon>Artemisia</taxon>
    </lineage>
</organism>
<dbReference type="STRING" id="35608.A0A2U1N6F9"/>
<dbReference type="Pfam" id="PF25368">
    <property type="entry name" value="PUB10_N"/>
    <property type="match status" value="1"/>
</dbReference>
<reference evidence="2 3" key="1">
    <citation type="journal article" date="2018" name="Mol. Plant">
        <title>The genome of Artemisia annua provides insight into the evolution of Asteraceae family and artemisinin biosynthesis.</title>
        <authorList>
            <person name="Shen Q."/>
            <person name="Zhang L."/>
            <person name="Liao Z."/>
            <person name="Wang S."/>
            <person name="Yan T."/>
            <person name="Shi P."/>
            <person name="Liu M."/>
            <person name="Fu X."/>
            <person name="Pan Q."/>
            <person name="Wang Y."/>
            <person name="Lv Z."/>
            <person name="Lu X."/>
            <person name="Zhang F."/>
            <person name="Jiang W."/>
            <person name="Ma Y."/>
            <person name="Chen M."/>
            <person name="Hao X."/>
            <person name="Li L."/>
            <person name="Tang Y."/>
            <person name="Lv G."/>
            <person name="Zhou Y."/>
            <person name="Sun X."/>
            <person name="Brodelius P.E."/>
            <person name="Rose J.K.C."/>
            <person name="Tang K."/>
        </authorList>
    </citation>
    <scope>NUCLEOTIDE SEQUENCE [LARGE SCALE GENOMIC DNA]</scope>
    <source>
        <strain evidence="3">cv. Huhao1</strain>
        <tissue evidence="2">Leaf</tissue>
    </source>
</reference>
<protein>
    <submittedName>
        <fullName evidence="2">Armadillo</fullName>
    </submittedName>
</protein>
<gene>
    <name evidence="2" type="ORF">CTI12_AA264290</name>
</gene>
<evidence type="ECO:0000313" key="2">
    <source>
        <dbReference type="EMBL" id="PWA69059.1"/>
    </source>
</evidence>
<keyword evidence="3" id="KW-1185">Reference proteome</keyword>
<dbReference type="InterPro" id="IPR057623">
    <property type="entry name" value="PUB12-19-like_N"/>
</dbReference>
<comment type="caution">
    <text evidence="2">The sequence shown here is derived from an EMBL/GenBank/DDBJ whole genome shotgun (WGS) entry which is preliminary data.</text>
</comment>
<dbReference type="AlphaFoldDB" id="A0A2U1N6F9"/>
<evidence type="ECO:0000313" key="3">
    <source>
        <dbReference type="Proteomes" id="UP000245207"/>
    </source>
</evidence>